<organism evidence="9 10">
    <name type="scientific">Amycolatopsis halotolerans</name>
    <dbReference type="NCBI Taxonomy" id="330083"/>
    <lineage>
        <taxon>Bacteria</taxon>
        <taxon>Bacillati</taxon>
        <taxon>Actinomycetota</taxon>
        <taxon>Actinomycetes</taxon>
        <taxon>Pseudonocardiales</taxon>
        <taxon>Pseudonocardiaceae</taxon>
        <taxon>Amycolatopsis</taxon>
    </lineage>
</organism>
<feature type="transmembrane region" description="Helical" evidence="7">
    <location>
        <begin position="209"/>
        <end position="228"/>
    </location>
</feature>
<feature type="transmembrane region" description="Helical" evidence="7">
    <location>
        <begin position="96"/>
        <end position="117"/>
    </location>
</feature>
<dbReference type="Proteomes" id="UP001595764">
    <property type="component" value="Unassembled WGS sequence"/>
</dbReference>
<keyword evidence="10" id="KW-1185">Reference proteome</keyword>
<name>A0ABV7Q8E5_9PSEU</name>
<dbReference type="PROSITE" id="PS50850">
    <property type="entry name" value="MFS"/>
    <property type="match status" value="1"/>
</dbReference>
<evidence type="ECO:0000256" key="6">
    <source>
        <dbReference type="SAM" id="MobiDB-lite"/>
    </source>
</evidence>
<gene>
    <name evidence="9" type="ORF">ACFORO_05190</name>
</gene>
<comment type="subcellular location">
    <subcellularLocation>
        <location evidence="1">Cell membrane</location>
        <topology evidence="1">Multi-pass membrane protein</topology>
    </subcellularLocation>
</comment>
<dbReference type="Gene3D" id="1.20.1250.20">
    <property type="entry name" value="MFS general substrate transporter like domains"/>
    <property type="match status" value="1"/>
</dbReference>
<feature type="transmembrane region" description="Helical" evidence="7">
    <location>
        <begin position="69"/>
        <end position="90"/>
    </location>
</feature>
<dbReference type="InterPro" id="IPR020846">
    <property type="entry name" value="MFS_dom"/>
</dbReference>
<feature type="transmembrane region" description="Helical" evidence="7">
    <location>
        <begin position="369"/>
        <end position="388"/>
    </location>
</feature>
<feature type="transmembrane region" description="Helical" evidence="7">
    <location>
        <begin position="137"/>
        <end position="156"/>
    </location>
</feature>
<dbReference type="EMBL" id="JBHRWI010000005">
    <property type="protein sequence ID" value="MFC3509550.1"/>
    <property type="molecule type" value="Genomic_DNA"/>
</dbReference>
<keyword evidence="3 7" id="KW-0812">Transmembrane</keyword>
<evidence type="ECO:0000259" key="8">
    <source>
        <dbReference type="PROSITE" id="PS50850"/>
    </source>
</evidence>
<proteinExistence type="predicted"/>
<reference evidence="10" key="1">
    <citation type="journal article" date="2019" name="Int. J. Syst. Evol. Microbiol.">
        <title>The Global Catalogue of Microorganisms (GCM) 10K type strain sequencing project: providing services to taxonomists for standard genome sequencing and annotation.</title>
        <authorList>
            <consortium name="The Broad Institute Genomics Platform"/>
            <consortium name="The Broad Institute Genome Sequencing Center for Infectious Disease"/>
            <person name="Wu L."/>
            <person name="Ma J."/>
        </authorList>
    </citation>
    <scope>NUCLEOTIDE SEQUENCE [LARGE SCALE GENOMIC DNA]</scope>
    <source>
        <strain evidence="10">CGMCC 4.7682</strain>
    </source>
</reference>
<evidence type="ECO:0000256" key="4">
    <source>
        <dbReference type="ARBA" id="ARBA00022989"/>
    </source>
</evidence>
<dbReference type="PANTHER" id="PTHR23513:SF6">
    <property type="entry name" value="MAJOR FACILITATOR SUPERFAMILY ASSOCIATED DOMAIN-CONTAINING PROTEIN"/>
    <property type="match status" value="1"/>
</dbReference>
<feature type="transmembrane region" description="Helical" evidence="7">
    <location>
        <begin position="248"/>
        <end position="268"/>
    </location>
</feature>
<comment type="caution">
    <text evidence="9">The sequence shown here is derived from an EMBL/GenBank/DDBJ whole genome shotgun (WGS) entry which is preliminary data.</text>
</comment>
<evidence type="ECO:0000256" key="5">
    <source>
        <dbReference type="ARBA" id="ARBA00023136"/>
    </source>
</evidence>
<feature type="transmembrane region" description="Helical" evidence="7">
    <location>
        <begin position="305"/>
        <end position="324"/>
    </location>
</feature>
<dbReference type="RefSeq" id="WP_377871964.1">
    <property type="nucleotide sequence ID" value="NZ_JBHMAY010000035.1"/>
</dbReference>
<feature type="transmembrane region" description="Helical" evidence="7">
    <location>
        <begin position="280"/>
        <end position="299"/>
    </location>
</feature>
<keyword evidence="2" id="KW-1003">Cell membrane</keyword>
<dbReference type="InterPro" id="IPR011701">
    <property type="entry name" value="MFS"/>
</dbReference>
<evidence type="ECO:0000256" key="3">
    <source>
        <dbReference type="ARBA" id="ARBA00022692"/>
    </source>
</evidence>
<dbReference type="InterPro" id="IPR036259">
    <property type="entry name" value="MFS_trans_sf"/>
</dbReference>
<feature type="region of interest" description="Disordered" evidence="6">
    <location>
        <begin position="397"/>
        <end position="421"/>
    </location>
</feature>
<feature type="domain" description="Major facilitator superfamily (MFS) profile" evidence="8">
    <location>
        <begin position="1"/>
        <end position="393"/>
    </location>
</feature>
<evidence type="ECO:0000313" key="10">
    <source>
        <dbReference type="Proteomes" id="UP001595764"/>
    </source>
</evidence>
<evidence type="ECO:0000256" key="7">
    <source>
        <dbReference type="SAM" id="Phobius"/>
    </source>
</evidence>
<evidence type="ECO:0000256" key="2">
    <source>
        <dbReference type="ARBA" id="ARBA00022475"/>
    </source>
</evidence>
<dbReference type="Pfam" id="PF07690">
    <property type="entry name" value="MFS_1"/>
    <property type="match status" value="1"/>
</dbReference>
<evidence type="ECO:0000256" key="1">
    <source>
        <dbReference type="ARBA" id="ARBA00004651"/>
    </source>
</evidence>
<keyword evidence="4 7" id="KW-1133">Transmembrane helix</keyword>
<protein>
    <submittedName>
        <fullName evidence="9">MFS transporter</fullName>
    </submittedName>
</protein>
<accession>A0ABV7Q8E5</accession>
<feature type="transmembrane region" description="Helical" evidence="7">
    <location>
        <begin position="41"/>
        <end position="62"/>
    </location>
</feature>
<evidence type="ECO:0000313" key="9">
    <source>
        <dbReference type="EMBL" id="MFC3509550.1"/>
    </source>
</evidence>
<feature type="transmembrane region" description="Helical" evidence="7">
    <location>
        <begin position="162"/>
        <end position="181"/>
    </location>
</feature>
<sequence>MGSSFWRLFGAYAINTVGDEFYALALPLVLLASGYPGASVTFLFGVLTASTVAAGFVVGYLVDRYPPRGVLTTSYLASAAILFLGVGAVAAGADGYAVALAGAAILGVFAALSAAAVDAGIPRTVAREDQASRGYSLVESARTAALIFGPAWAGLVTLISNLLWVLSANAGSFLLAAAISHTRGTAARRRRAPGEPVFAMIRDGLRAVLRNRALGIGIGLSLIANITLGAEQPLFLTRFVRDFGVSGMLTSAVVIAAGLSAIATSLVLTHLARRLTARTAMIWSCVASALAAAGIGLTTNPPLAAALYCVLCASTISYNVYWRTYRQQVVPAGLLGRVSATCRSLAYSGIVLGTALVGAFQQAGATTGLLFTVGGLACLTGMLIGAILSRPLSSAKRRVRDDHAESPPSPGDPRPEQPRHR</sequence>
<feature type="transmembrane region" description="Helical" evidence="7">
    <location>
        <begin position="345"/>
        <end position="363"/>
    </location>
</feature>
<dbReference type="CDD" id="cd06173">
    <property type="entry name" value="MFS_MefA_like"/>
    <property type="match status" value="1"/>
</dbReference>
<dbReference type="PANTHER" id="PTHR23513">
    <property type="entry name" value="INTEGRAL MEMBRANE EFFLUX PROTEIN-RELATED"/>
    <property type="match status" value="1"/>
</dbReference>
<dbReference type="SUPFAM" id="SSF103473">
    <property type="entry name" value="MFS general substrate transporter"/>
    <property type="match status" value="1"/>
</dbReference>
<keyword evidence="5 7" id="KW-0472">Membrane</keyword>